<keyword evidence="4 6" id="KW-1133">Transmembrane helix</keyword>
<feature type="domain" description="EamA" evidence="7">
    <location>
        <begin position="151"/>
        <end position="285"/>
    </location>
</feature>
<dbReference type="AlphaFoldDB" id="A0A1S8DHL9"/>
<dbReference type="GO" id="GO:0016020">
    <property type="term" value="C:membrane"/>
    <property type="evidence" value="ECO:0007669"/>
    <property type="project" value="UniProtKB-SubCell"/>
</dbReference>
<evidence type="ECO:0000256" key="4">
    <source>
        <dbReference type="ARBA" id="ARBA00022989"/>
    </source>
</evidence>
<proteinExistence type="inferred from homology"/>
<dbReference type="Pfam" id="PF00892">
    <property type="entry name" value="EamA"/>
    <property type="match status" value="2"/>
</dbReference>
<dbReference type="InterPro" id="IPR037185">
    <property type="entry name" value="EmrE-like"/>
</dbReference>
<evidence type="ECO:0000313" key="9">
    <source>
        <dbReference type="Proteomes" id="UP000242847"/>
    </source>
</evidence>
<comment type="similarity">
    <text evidence="2">Belongs to the EamA transporter family.</text>
</comment>
<evidence type="ECO:0000256" key="1">
    <source>
        <dbReference type="ARBA" id="ARBA00004141"/>
    </source>
</evidence>
<dbReference type="PANTHER" id="PTHR32322">
    <property type="entry name" value="INNER MEMBRANE TRANSPORTER"/>
    <property type="match status" value="1"/>
</dbReference>
<evidence type="ECO:0000313" key="8">
    <source>
        <dbReference type="EMBL" id="ONM43887.1"/>
    </source>
</evidence>
<feature type="transmembrane region" description="Helical" evidence="6">
    <location>
        <begin position="148"/>
        <end position="167"/>
    </location>
</feature>
<evidence type="ECO:0000256" key="3">
    <source>
        <dbReference type="ARBA" id="ARBA00022692"/>
    </source>
</evidence>
<dbReference type="OrthoDB" id="2352272at2"/>
<feature type="transmembrane region" description="Helical" evidence="6">
    <location>
        <begin position="93"/>
        <end position="112"/>
    </location>
</feature>
<dbReference type="InterPro" id="IPR050638">
    <property type="entry name" value="AA-Vitamin_Transporters"/>
</dbReference>
<keyword evidence="5 6" id="KW-0472">Membrane</keyword>
<keyword evidence="9" id="KW-1185">Reference proteome</keyword>
<gene>
    <name evidence="8" type="ORF">BXT89_10490</name>
</gene>
<organism evidence="8 9">
    <name type="scientific">Halopseudomonas pachastrellae</name>
    <dbReference type="NCBI Taxonomy" id="254161"/>
    <lineage>
        <taxon>Bacteria</taxon>
        <taxon>Pseudomonadati</taxon>
        <taxon>Pseudomonadota</taxon>
        <taxon>Gammaproteobacteria</taxon>
        <taxon>Pseudomonadales</taxon>
        <taxon>Pseudomonadaceae</taxon>
        <taxon>Halopseudomonas</taxon>
    </lineage>
</organism>
<feature type="transmembrane region" description="Helical" evidence="6">
    <location>
        <begin position="215"/>
        <end position="236"/>
    </location>
</feature>
<dbReference type="SUPFAM" id="SSF103481">
    <property type="entry name" value="Multidrug resistance efflux transporter EmrE"/>
    <property type="match status" value="2"/>
</dbReference>
<feature type="transmembrane region" description="Helical" evidence="6">
    <location>
        <begin position="119"/>
        <end position="136"/>
    </location>
</feature>
<feature type="transmembrane region" description="Helical" evidence="6">
    <location>
        <begin position="267"/>
        <end position="285"/>
    </location>
</feature>
<feature type="transmembrane region" description="Helical" evidence="6">
    <location>
        <begin position="243"/>
        <end position="261"/>
    </location>
</feature>
<name>A0A1S8DHL9_9GAMM</name>
<evidence type="ECO:0000256" key="2">
    <source>
        <dbReference type="ARBA" id="ARBA00007362"/>
    </source>
</evidence>
<sequence>MNATLYAATVLIWGTTWIAIAMQSGPVPSAVSVFYRFALASVLLLTVLLLSRRLRRIGWRDHLFCLLQGLCVFSFNFYCFYSANAYINSGLEAVLFSMATLFNAINGVIFFGQRLEGRLIRANLLGLVGIVCLFWHDLSAADLSRETLVGIGLSLLGTYGFSLGNMISVRHQARRLDLLSTNAYAMGYGALAMLLLACLRGDTFALLWTPAYMGSLVYLAVVGSVIGFAVYFALIGRIGAGPAAYATVLFPLIALGMSTLFEGYQWSAMAVVGLVLILCGNLLLFQRPRPSATPPAQVERV</sequence>
<dbReference type="STRING" id="254161.SAMN05216256_11581"/>
<feature type="domain" description="EamA" evidence="7">
    <location>
        <begin position="7"/>
        <end position="134"/>
    </location>
</feature>
<dbReference type="RefSeq" id="WP_083727429.1">
    <property type="nucleotide sequence ID" value="NZ_FOUD01000015.1"/>
</dbReference>
<evidence type="ECO:0000256" key="6">
    <source>
        <dbReference type="SAM" id="Phobius"/>
    </source>
</evidence>
<dbReference type="InterPro" id="IPR000620">
    <property type="entry name" value="EamA_dom"/>
</dbReference>
<protein>
    <submittedName>
        <fullName evidence="8">EamA family transporter</fullName>
    </submittedName>
</protein>
<accession>A0A1S8DHL9</accession>
<comment type="subcellular location">
    <subcellularLocation>
        <location evidence="1">Membrane</location>
        <topology evidence="1">Multi-pass membrane protein</topology>
    </subcellularLocation>
</comment>
<feature type="transmembrane region" description="Helical" evidence="6">
    <location>
        <begin position="31"/>
        <end position="51"/>
    </location>
</feature>
<dbReference type="PANTHER" id="PTHR32322:SF2">
    <property type="entry name" value="EAMA DOMAIN-CONTAINING PROTEIN"/>
    <property type="match status" value="1"/>
</dbReference>
<evidence type="ECO:0000256" key="5">
    <source>
        <dbReference type="ARBA" id="ARBA00023136"/>
    </source>
</evidence>
<reference evidence="8 9" key="1">
    <citation type="submission" date="2017-01" db="EMBL/GenBank/DDBJ databases">
        <title>Draft genome sequence of Pseudomonas pachastrellae type strain CCUG 46540T from a deep sea.</title>
        <authorList>
            <person name="Gomila M."/>
            <person name="Mulet M."/>
            <person name="Lalucat J."/>
            <person name="Garcia-Valdes E."/>
        </authorList>
    </citation>
    <scope>NUCLEOTIDE SEQUENCE [LARGE SCALE GENOMIC DNA]</scope>
    <source>
        <strain evidence="8 9">CCUG 46540</strain>
    </source>
</reference>
<dbReference type="Proteomes" id="UP000242847">
    <property type="component" value="Unassembled WGS sequence"/>
</dbReference>
<evidence type="ECO:0000259" key="7">
    <source>
        <dbReference type="Pfam" id="PF00892"/>
    </source>
</evidence>
<dbReference type="EMBL" id="MUBC01000020">
    <property type="protein sequence ID" value="ONM43887.1"/>
    <property type="molecule type" value="Genomic_DNA"/>
</dbReference>
<feature type="transmembrane region" description="Helical" evidence="6">
    <location>
        <begin position="63"/>
        <end position="87"/>
    </location>
</feature>
<comment type="caution">
    <text evidence="8">The sequence shown here is derived from an EMBL/GenBank/DDBJ whole genome shotgun (WGS) entry which is preliminary data.</text>
</comment>
<keyword evidence="3 6" id="KW-0812">Transmembrane</keyword>